<dbReference type="Gene3D" id="3.40.50.200">
    <property type="entry name" value="Peptidase S8/S53 domain"/>
    <property type="match status" value="1"/>
</dbReference>
<proteinExistence type="inferred from homology"/>
<dbReference type="GO" id="GO:0004252">
    <property type="term" value="F:serine-type endopeptidase activity"/>
    <property type="evidence" value="ECO:0007669"/>
    <property type="project" value="UniProtKB-UniRule"/>
</dbReference>
<dbReference type="InterPro" id="IPR023827">
    <property type="entry name" value="Peptidase_S8_Asp-AS"/>
</dbReference>
<dbReference type="PROSITE" id="PS00138">
    <property type="entry name" value="SUBTILASE_SER"/>
    <property type="match status" value="1"/>
</dbReference>
<evidence type="ECO:0000259" key="8">
    <source>
        <dbReference type="Pfam" id="PF00082"/>
    </source>
</evidence>
<sequence>MLDANLKQDASEYCDEEAASVEGIESVEALATSYIPWNIKLVKAHKAWAKGYDGTGVKVAVLDTGIDYNHEDLCVYGGVDFSNSGDYMDYNGHGTHCAGIIAAREYRKKIVGVAPRAKLYAVKVLDNDGSGYTSDIIAGMEWCIDNGIQVASMSLGGPQGPSVAYNNAISKCQLNGVIVVVASGNSGHTKYFPWVCSPANSIQAKTWSASPIAVGAVDKRNRIAYFSSRGHKYLPWNPVGCVAPGVDVNSTSPGNKYEEMSGTSMACPHVAGLAALLCQRWNSSDVYKIKKQLLLGTYYSHKYPTSMDKGFGLINCDRVVSTYYVNMYFDSLAEWSLLA</sequence>
<evidence type="ECO:0000256" key="6">
    <source>
        <dbReference type="PROSITE-ProRule" id="PRU01240"/>
    </source>
</evidence>
<dbReference type="InterPro" id="IPR015500">
    <property type="entry name" value="Peptidase_S8_subtilisin-rel"/>
</dbReference>
<dbReference type="GO" id="GO:0046872">
    <property type="term" value="F:metal ion binding"/>
    <property type="evidence" value="ECO:0007669"/>
    <property type="project" value="UniProtKB-KW"/>
</dbReference>
<keyword evidence="5 6" id="KW-0720">Serine protease</keyword>
<evidence type="ECO:0000256" key="5">
    <source>
        <dbReference type="ARBA" id="ARBA00022825"/>
    </source>
</evidence>
<reference evidence="9 10" key="1">
    <citation type="journal article" date="2015" name="BMC Genomics">
        <title>Comparative genome analysis of Prevotella intermedia strain isolated from infected root canal reveals features related to pathogenicity and adaptation.</title>
        <authorList>
            <person name="Ruan Y."/>
            <person name="Shen L."/>
            <person name="Zou Y."/>
            <person name="Qi Z."/>
            <person name="Yin J."/>
            <person name="Jiang J."/>
            <person name="Guo L."/>
            <person name="He L."/>
            <person name="Chen Z."/>
            <person name="Tang Z."/>
            <person name="Qin S."/>
        </authorList>
    </citation>
    <scope>NUCLEOTIDE SEQUENCE [LARGE SCALE GENOMIC DNA]</scope>
    <source>
        <strain evidence="9 10">ZT</strain>
    </source>
</reference>
<dbReference type="Proteomes" id="UP000032541">
    <property type="component" value="Unassembled WGS sequence"/>
</dbReference>
<dbReference type="PANTHER" id="PTHR43806:SF11">
    <property type="entry name" value="CEREVISIN-RELATED"/>
    <property type="match status" value="1"/>
</dbReference>
<feature type="active site" description="Charge relay system" evidence="6">
    <location>
        <position position="93"/>
    </location>
</feature>
<dbReference type="SUPFAM" id="SSF52743">
    <property type="entry name" value="Subtilisin-like"/>
    <property type="match status" value="1"/>
</dbReference>
<dbReference type="GO" id="GO:0006508">
    <property type="term" value="P:proteolysis"/>
    <property type="evidence" value="ECO:0007669"/>
    <property type="project" value="UniProtKB-KW"/>
</dbReference>
<dbReference type="InterPro" id="IPR034202">
    <property type="entry name" value="Subtilisin_Carlsberg-like"/>
</dbReference>
<evidence type="ECO:0000256" key="2">
    <source>
        <dbReference type="ARBA" id="ARBA00022670"/>
    </source>
</evidence>
<dbReference type="CDD" id="cd07477">
    <property type="entry name" value="Peptidases_S8_Subtilisin_subset"/>
    <property type="match status" value="1"/>
</dbReference>
<feature type="active site" description="Charge relay system" evidence="6">
    <location>
        <position position="264"/>
    </location>
</feature>
<comment type="caution">
    <text evidence="9">The sequence shown here is derived from an EMBL/GenBank/DDBJ whole genome shotgun (WGS) entry which is preliminary data.</text>
</comment>
<dbReference type="PROSITE" id="PS00137">
    <property type="entry name" value="SUBTILASE_HIS"/>
    <property type="match status" value="1"/>
</dbReference>
<dbReference type="InterPro" id="IPR022398">
    <property type="entry name" value="Peptidase_S8_His-AS"/>
</dbReference>
<evidence type="ECO:0000256" key="1">
    <source>
        <dbReference type="ARBA" id="ARBA00011073"/>
    </source>
</evidence>
<keyword evidence="3" id="KW-0479">Metal-binding</keyword>
<dbReference type="PRINTS" id="PR00723">
    <property type="entry name" value="SUBTILISIN"/>
</dbReference>
<evidence type="ECO:0000256" key="7">
    <source>
        <dbReference type="RuleBase" id="RU003355"/>
    </source>
</evidence>
<dbReference type="AlphaFoldDB" id="A0AAP0VGQ3"/>
<dbReference type="EMBL" id="ATMK01000042">
    <property type="protein sequence ID" value="KJJ86183.1"/>
    <property type="molecule type" value="Genomic_DNA"/>
</dbReference>
<dbReference type="InterPro" id="IPR050131">
    <property type="entry name" value="Peptidase_S8_subtilisin-like"/>
</dbReference>
<dbReference type="PROSITE" id="PS51892">
    <property type="entry name" value="SUBTILASE"/>
    <property type="match status" value="1"/>
</dbReference>
<evidence type="ECO:0000256" key="3">
    <source>
        <dbReference type="ARBA" id="ARBA00022723"/>
    </source>
</evidence>
<feature type="active site" description="Charge relay system" evidence="6">
    <location>
        <position position="63"/>
    </location>
</feature>
<dbReference type="PROSITE" id="PS00136">
    <property type="entry name" value="SUBTILASE_ASP"/>
    <property type="match status" value="1"/>
</dbReference>
<dbReference type="PANTHER" id="PTHR43806">
    <property type="entry name" value="PEPTIDASE S8"/>
    <property type="match status" value="1"/>
</dbReference>
<evidence type="ECO:0000313" key="9">
    <source>
        <dbReference type="EMBL" id="KJJ86183.1"/>
    </source>
</evidence>
<organism evidence="9 10">
    <name type="scientific">Prevotella intermedia ZT</name>
    <dbReference type="NCBI Taxonomy" id="1347790"/>
    <lineage>
        <taxon>Bacteria</taxon>
        <taxon>Pseudomonadati</taxon>
        <taxon>Bacteroidota</taxon>
        <taxon>Bacteroidia</taxon>
        <taxon>Bacteroidales</taxon>
        <taxon>Prevotellaceae</taxon>
        <taxon>Prevotella</taxon>
    </lineage>
</organism>
<protein>
    <submittedName>
        <fullName evidence="9">Bacteriocin</fullName>
    </submittedName>
</protein>
<gene>
    <name evidence="9" type="ORF">M573_142001</name>
</gene>
<feature type="domain" description="Peptidase S8/S53" evidence="8">
    <location>
        <begin position="54"/>
        <end position="293"/>
    </location>
</feature>
<keyword evidence="4 6" id="KW-0378">Hydrolase</keyword>
<dbReference type="InterPro" id="IPR000209">
    <property type="entry name" value="Peptidase_S8/S53_dom"/>
</dbReference>
<keyword evidence="2 6" id="KW-0645">Protease</keyword>
<evidence type="ECO:0000256" key="4">
    <source>
        <dbReference type="ARBA" id="ARBA00022801"/>
    </source>
</evidence>
<name>A0AAP0VGQ3_PREIN</name>
<dbReference type="Pfam" id="PF00082">
    <property type="entry name" value="Peptidase_S8"/>
    <property type="match status" value="1"/>
</dbReference>
<dbReference type="InterPro" id="IPR036852">
    <property type="entry name" value="Peptidase_S8/S53_dom_sf"/>
</dbReference>
<dbReference type="InterPro" id="IPR023828">
    <property type="entry name" value="Peptidase_S8_Ser-AS"/>
</dbReference>
<evidence type="ECO:0000313" key="10">
    <source>
        <dbReference type="Proteomes" id="UP000032541"/>
    </source>
</evidence>
<comment type="similarity">
    <text evidence="1 6 7">Belongs to the peptidase S8 family.</text>
</comment>
<accession>A0AAP0VGQ3</accession>